<dbReference type="Pfam" id="PF00294">
    <property type="entry name" value="PfkB"/>
    <property type="match status" value="1"/>
</dbReference>
<dbReference type="PROSITE" id="PS00583">
    <property type="entry name" value="PFKB_KINASES_1"/>
    <property type="match status" value="1"/>
</dbReference>
<keyword evidence="4 7" id="KW-0418">Kinase</keyword>
<accession>A0A1N6G7W0</accession>
<keyword evidence="8" id="KW-1185">Reference proteome</keyword>
<organism evidence="7 8">
    <name type="scientific">Nitrosomonas cryotolerans ATCC 49181</name>
    <dbReference type="NCBI Taxonomy" id="1131553"/>
    <lineage>
        <taxon>Bacteria</taxon>
        <taxon>Pseudomonadati</taxon>
        <taxon>Pseudomonadota</taxon>
        <taxon>Betaproteobacteria</taxon>
        <taxon>Nitrosomonadales</taxon>
        <taxon>Nitrosomonadaceae</taxon>
        <taxon>Nitrosomonas</taxon>
    </lineage>
</organism>
<evidence type="ECO:0000313" key="7">
    <source>
        <dbReference type="EMBL" id="SIO03597.1"/>
    </source>
</evidence>
<dbReference type="PANTHER" id="PTHR43085">
    <property type="entry name" value="HEXOKINASE FAMILY MEMBER"/>
    <property type="match status" value="1"/>
</dbReference>
<dbReference type="GO" id="GO:0016301">
    <property type="term" value="F:kinase activity"/>
    <property type="evidence" value="ECO:0007669"/>
    <property type="project" value="UniProtKB-KW"/>
</dbReference>
<evidence type="ECO:0000256" key="2">
    <source>
        <dbReference type="ARBA" id="ARBA00022679"/>
    </source>
</evidence>
<dbReference type="Gene3D" id="3.40.1190.20">
    <property type="match status" value="1"/>
</dbReference>
<sequence>MVKNKDLTISDSFSGLPQRDVVVLVGEILADVFPDRTVLGGAPFNVARHLQAFGLFPLLITRVGNDKLGEELLACMVRMGMATSGVQQDSVHQTGQVMVQIEAGEHTFHIPSDQAYDFIQSEEACQLVLSANPGLIYFGTLAQRHRVSRQALNEMLRNTRTPRVLDINLREPWYTKQIIEDSLHHADIVKMSEGELETIARLLHVSGNSAHEQATSIIQLFSLERLLVTCGAEGAWQLDAVGEKCHQQGAANTKVVDSVGAGDGFTAVFITGTLRGWSKTLTLSRANAFAAALCGIRGAVPANQAFYHSFLDEWGE</sequence>
<feature type="domain" description="Carbohydrate kinase PfkB" evidence="6">
    <location>
        <begin position="37"/>
        <end position="300"/>
    </location>
</feature>
<dbReference type="EMBL" id="FSRO01000001">
    <property type="protein sequence ID" value="SIO03597.1"/>
    <property type="molecule type" value="Genomic_DNA"/>
</dbReference>
<evidence type="ECO:0000256" key="4">
    <source>
        <dbReference type="ARBA" id="ARBA00022777"/>
    </source>
</evidence>
<dbReference type="CDD" id="cd01167">
    <property type="entry name" value="bac_FRK"/>
    <property type="match status" value="1"/>
</dbReference>
<dbReference type="AlphaFoldDB" id="A0A1N6G7W0"/>
<dbReference type="eggNOG" id="COG0524">
    <property type="taxonomic scope" value="Bacteria"/>
</dbReference>
<protein>
    <submittedName>
        <fullName evidence="7">Fructokinase</fullName>
    </submittedName>
</protein>
<dbReference type="STRING" id="44575.SAMN05216419_100523"/>
<proteinExistence type="inferred from homology"/>
<evidence type="ECO:0000256" key="1">
    <source>
        <dbReference type="ARBA" id="ARBA00010688"/>
    </source>
</evidence>
<dbReference type="InterPro" id="IPR029056">
    <property type="entry name" value="Ribokinase-like"/>
</dbReference>
<comment type="similarity">
    <text evidence="1">Belongs to the carbohydrate kinase PfkB family.</text>
</comment>
<keyword evidence="2" id="KW-0808">Transferase</keyword>
<dbReference type="Proteomes" id="UP000185062">
    <property type="component" value="Unassembled WGS sequence"/>
</dbReference>
<keyword evidence="5" id="KW-0067">ATP-binding</keyword>
<keyword evidence="3" id="KW-0547">Nucleotide-binding</keyword>
<evidence type="ECO:0000256" key="5">
    <source>
        <dbReference type="ARBA" id="ARBA00022840"/>
    </source>
</evidence>
<reference evidence="7 8" key="1">
    <citation type="submission" date="2016-12" db="EMBL/GenBank/DDBJ databases">
        <authorList>
            <person name="Song W.-J."/>
            <person name="Kurnit D.M."/>
        </authorList>
    </citation>
    <scope>NUCLEOTIDE SEQUENCE [LARGE SCALE GENOMIC DNA]</scope>
    <source>
        <strain evidence="7 8">ATCC 49181</strain>
    </source>
</reference>
<name>A0A1N6G7W0_9PROT</name>
<dbReference type="InterPro" id="IPR050306">
    <property type="entry name" value="PfkB_Carbo_kinase"/>
</dbReference>
<dbReference type="PANTHER" id="PTHR43085:SF1">
    <property type="entry name" value="PSEUDOURIDINE KINASE-RELATED"/>
    <property type="match status" value="1"/>
</dbReference>
<gene>
    <name evidence="7" type="ORF">SAMN02743940_0591</name>
</gene>
<dbReference type="InterPro" id="IPR011611">
    <property type="entry name" value="PfkB_dom"/>
</dbReference>
<dbReference type="SUPFAM" id="SSF53613">
    <property type="entry name" value="Ribokinase-like"/>
    <property type="match status" value="1"/>
</dbReference>
<dbReference type="RefSeq" id="WP_083399500.1">
    <property type="nucleotide sequence ID" value="NZ_FSRO01000001.1"/>
</dbReference>
<dbReference type="GO" id="GO:0005524">
    <property type="term" value="F:ATP binding"/>
    <property type="evidence" value="ECO:0007669"/>
    <property type="project" value="UniProtKB-KW"/>
</dbReference>
<evidence type="ECO:0000313" key="8">
    <source>
        <dbReference type="Proteomes" id="UP000185062"/>
    </source>
</evidence>
<dbReference type="InterPro" id="IPR002173">
    <property type="entry name" value="Carboh/pur_kinase_PfkB_CS"/>
</dbReference>
<evidence type="ECO:0000256" key="3">
    <source>
        <dbReference type="ARBA" id="ARBA00022741"/>
    </source>
</evidence>
<evidence type="ECO:0000259" key="6">
    <source>
        <dbReference type="Pfam" id="PF00294"/>
    </source>
</evidence>